<dbReference type="Gene3D" id="1.10.287.130">
    <property type="match status" value="1"/>
</dbReference>
<keyword evidence="9" id="KW-1133">Transmembrane helix</keyword>
<evidence type="ECO:0000256" key="13">
    <source>
        <dbReference type="SAM" id="Coils"/>
    </source>
</evidence>
<keyword evidence="7" id="KW-0547">Nucleotide-binding</keyword>
<dbReference type="NCBIfam" id="TIGR00229">
    <property type="entry name" value="sensory_box"/>
    <property type="match status" value="1"/>
</dbReference>
<dbReference type="PANTHER" id="PTHR45339:SF1">
    <property type="entry name" value="HYBRID SIGNAL TRANSDUCTION HISTIDINE KINASE J"/>
    <property type="match status" value="1"/>
</dbReference>
<keyword evidence="5 12" id="KW-0597">Phosphoprotein</keyword>
<dbReference type="InterPro" id="IPR001610">
    <property type="entry name" value="PAC"/>
</dbReference>
<evidence type="ECO:0000256" key="12">
    <source>
        <dbReference type="PROSITE-ProRule" id="PRU00169"/>
    </source>
</evidence>
<dbReference type="InterPro" id="IPR001789">
    <property type="entry name" value="Sig_transdc_resp-reg_receiver"/>
</dbReference>
<dbReference type="InterPro" id="IPR036641">
    <property type="entry name" value="HPT_dom_sf"/>
</dbReference>
<dbReference type="CDD" id="cd17546">
    <property type="entry name" value="REC_hyHK_CKI1_RcsC-like"/>
    <property type="match status" value="1"/>
</dbReference>
<feature type="domain" description="PAC" evidence="16">
    <location>
        <begin position="138"/>
        <end position="191"/>
    </location>
</feature>
<evidence type="ECO:0000313" key="18">
    <source>
        <dbReference type="Proteomes" id="UP000290057"/>
    </source>
</evidence>
<feature type="domain" description="Response regulatory" evidence="15">
    <location>
        <begin position="313"/>
        <end position="430"/>
    </location>
</feature>
<feature type="compositionally biased region" description="Low complexity" evidence="14">
    <location>
        <begin position="294"/>
        <end position="307"/>
    </location>
</feature>
<feature type="region of interest" description="Disordered" evidence="14">
    <location>
        <begin position="281"/>
        <end position="307"/>
    </location>
</feature>
<dbReference type="InterPro" id="IPR011006">
    <property type="entry name" value="CheY-like_superfamily"/>
</dbReference>
<evidence type="ECO:0000256" key="4">
    <source>
        <dbReference type="ARBA" id="ARBA00022475"/>
    </source>
</evidence>
<dbReference type="Pfam" id="PF00072">
    <property type="entry name" value="Response_reg"/>
    <property type="match status" value="1"/>
</dbReference>
<dbReference type="SUPFAM" id="SSF52172">
    <property type="entry name" value="CheY-like"/>
    <property type="match status" value="1"/>
</dbReference>
<keyword evidence="8" id="KW-0067">ATP-binding</keyword>
<name>A0A3T1CL38_9SPHN</name>
<keyword evidence="10" id="KW-0902">Two-component regulatory system</keyword>
<dbReference type="InterPro" id="IPR003661">
    <property type="entry name" value="HisK_dim/P_dom"/>
</dbReference>
<organism evidence="17 18">
    <name type="scientific">Qipengyuania flava</name>
    <dbReference type="NCBI Taxonomy" id="192812"/>
    <lineage>
        <taxon>Bacteria</taxon>
        <taxon>Pseudomonadati</taxon>
        <taxon>Pseudomonadota</taxon>
        <taxon>Alphaproteobacteria</taxon>
        <taxon>Sphingomonadales</taxon>
        <taxon>Erythrobacteraceae</taxon>
        <taxon>Qipengyuania</taxon>
    </lineage>
</organism>
<keyword evidence="11" id="KW-0472">Membrane</keyword>
<dbReference type="Gene3D" id="3.30.450.20">
    <property type="entry name" value="PAS domain"/>
    <property type="match status" value="1"/>
</dbReference>
<evidence type="ECO:0000259" key="16">
    <source>
        <dbReference type="PROSITE" id="PS50113"/>
    </source>
</evidence>
<evidence type="ECO:0000256" key="10">
    <source>
        <dbReference type="ARBA" id="ARBA00023012"/>
    </source>
</evidence>
<evidence type="ECO:0000259" key="15">
    <source>
        <dbReference type="PROSITE" id="PS50110"/>
    </source>
</evidence>
<dbReference type="SUPFAM" id="SSF55785">
    <property type="entry name" value="PYP-like sensor domain (PAS domain)"/>
    <property type="match status" value="1"/>
</dbReference>
<dbReference type="Gene3D" id="3.40.50.2300">
    <property type="match status" value="1"/>
</dbReference>
<dbReference type="GO" id="GO:0000155">
    <property type="term" value="F:phosphorelay sensor kinase activity"/>
    <property type="evidence" value="ECO:0007669"/>
    <property type="project" value="InterPro"/>
</dbReference>
<dbReference type="SUPFAM" id="SSF47384">
    <property type="entry name" value="Homodimeric domain of signal transducing histidine kinase"/>
    <property type="match status" value="1"/>
</dbReference>
<dbReference type="InterPro" id="IPR036097">
    <property type="entry name" value="HisK_dim/P_sf"/>
</dbReference>
<dbReference type="EC" id="2.7.13.3" evidence="3"/>
<accession>A0A3T1CL38</accession>
<dbReference type="EMBL" id="AP019389">
    <property type="protein sequence ID" value="BBI21650.1"/>
    <property type="molecule type" value="Genomic_DNA"/>
</dbReference>
<comment type="catalytic activity">
    <reaction evidence="1">
        <text>ATP + protein L-histidine = ADP + protein N-phospho-L-histidine.</text>
        <dbReference type="EC" id="2.7.13.3"/>
    </reaction>
</comment>
<dbReference type="GO" id="GO:0005886">
    <property type="term" value="C:plasma membrane"/>
    <property type="evidence" value="ECO:0007669"/>
    <property type="project" value="UniProtKB-SubCell"/>
</dbReference>
<evidence type="ECO:0000256" key="14">
    <source>
        <dbReference type="SAM" id="MobiDB-lite"/>
    </source>
</evidence>
<proteinExistence type="predicted"/>
<dbReference type="SUPFAM" id="SSF47226">
    <property type="entry name" value="Histidine-containing phosphotransfer domain, HPT domain"/>
    <property type="match status" value="1"/>
</dbReference>
<keyword evidence="18" id="KW-1185">Reference proteome</keyword>
<dbReference type="PROSITE" id="PS50110">
    <property type="entry name" value="RESPONSE_REGULATORY"/>
    <property type="match status" value="1"/>
</dbReference>
<dbReference type="AlphaFoldDB" id="A0A3T1CL38"/>
<dbReference type="PROSITE" id="PS50113">
    <property type="entry name" value="PAC"/>
    <property type="match status" value="1"/>
</dbReference>
<dbReference type="Pfam" id="PF00512">
    <property type="entry name" value="HisKA"/>
    <property type="match status" value="1"/>
</dbReference>
<evidence type="ECO:0000256" key="5">
    <source>
        <dbReference type="ARBA" id="ARBA00022553"/>
    </source>
</evidence>
<evidence type="ECO:0000256" key="11">
    <source>
        <dbReference type="ARBA" id="ARBA00023136"/>
    </source>
</evidence>
<dbReference type="InterPro" id="IPR000014">
    <property type="entry name" value="PAS"/>
</dbReference>
<dbReference type="GO" id="GO:0005524">
    <property type="term" value="F:ATP binding"/>
    <property type="evidence" value="ECO:0007669"/>
    <property type="project" value="UniProtKB-KW"/>
</dbReference>
<gene>
    <name evidence="17" type="ORF">EKJ_24970</name>
</gene>
<keyword evidence="6" id="KW-0812">Transmembrane</keyword>
<evidence type="ECO:0000256" key="3">
    <source>
        <dbReference type="ARBA" id="ARBA00012438"/>
    </source>
</evidence>
<dbReference type="PANTHER" id="PTHR45339">
    <property type="entry name" value="HYBRID SIGNAL TRANSDUCTION HISTIDINE KINASE J"/>
    <property type="match status" value="1"/>
</dbReference>
<keyword evidence="13" id="KW-0175">Coiled coil</keyword>
<feature type="coiled-coil region" evidence="13">
    <location>
        <begin position="13"/>
        <end position="40"/>
    </location>
</feature>
<dbReference type="SMART" id="SM00388">
    <property type="entry name" value="HisKA"/>
    <property type="match status" value="1"/>
</dbReference>
<dbReference type="Proteomes" id="UP000290057">
    <property type="component" value="Chromosome"/>
</dbReference>
<dbReference type="InterPro" id="IPR000700">
    <property type="entry name" value="PAS-assoc_C"/>
</dbReference>
<dbReference type="RefSeq" id="WP_130587076.1">
    <property type="nucleotide sequence ID" value="NZ_AP019389.1"/>
</dbReference>
<dbReference type="Pfam" id="PF08448">
    <property type="entry name" value="PAS_4"/>
    <property type="match status" value="1"/>
</dbReference>
<evidence type="ECO:0000256" key="9">
    <source>
        <dbReference type="ARBA" id="ARBA00022989"/>
    </source>
</evidence>
<dbReference type="InterPro" id="IPR013656">
    <property type="entry name" value="PAS_4"/>
</dbReference>
<protein>
    <recommendedName>
        <fullName evidence="3">histidine kinase</fullName>
        <ecNumber evidence="3">2.7.13.3</ecNumber>
    </recommendedName>
</protein>
<feature type="coiled-coil region" evidence="13">
    <location>
        <begin position="189"/>
        <end position="223"/>
    </location>
</feature>
<dbReference type="InterPro" id="IPR035965">
    <property type="entry name" value="PAS-like_dom_sf"/>
</dbReference>
<comment type="subcellular location">
    <subcellularLocation>
        <location evidence="2">Cell membrane</location>
        <topology evidence="2">Multi-pass membrane protein</topology>
    </subcellularLocation>
</comment>
<keyword evidence="4" id="KW-1003">Cell membrane</keyword>
<evidence type="ECO:0000256" key="2">
    <source>
        <dbReference type="ARBA" id="ARBA00004651"/>
    </source>
</evidence>
<evidence type="ECO:0000256" key="7">
    <source>
        <dbReference type="ARBA" id="ARBA00022741"/>
    </source>
</evidence>
<dbReference type="CDD" id="cd00082">
    <property type="entry name" value="HisKA"/>
    <property type="match status" value="1"/>
</dbReference>
<dbReference type="SMART" id="SM00086">
    <property type="entry name" value="PAC"/>
    <property type="match status" value="1"/>
</dbReference>
<evidence type="ECO:0000256" key="1">
    <source>
        <dbReference type="ARBA" id="ARBA00000085"/>
    </source>
</evidence>
<sequence>MDKMEDLPPQRRAEILAARLERSQRALSDAENALESRMKQLFRANQDLSLRESELARKLEIESTLLLGALSTIGMATVYGERERGFTLSEGANAILGLPDGEAATVERLVAALHPLDRDRIVREGRRFFSEKAAGVPHVYEHRIIRYGDGETRWLSWSITREESREGRPAYLLATVRDITEERQNKRRVRALQLRAERRVAELASLQAELAAAKERVEDTLSARNRFISEMAHAIRTPLAALTGGLELLQAKVRDDGLQDLTIARNASDQLGELASRLIEQADSGDEAPSPSFPGTAALPTPSTATAIPDQPKVLLAEDTESNRYVVERLLAELGCVVTSVENGAAAVEAVRREDFDLVLMDVMMPIMNGEQATQTIRGLSGRAARTPIIGVTAHSLQSERERLLSAGMTACLAKPVRKEALDTAIRTALISGRDVSTNQARFDHELFRRTFGDLPPAYRSRMRDAAKKDITRYAGEVLEAVETDDDEALSRAAHSLTGVSLNIGAIGIVEELAAYREAAPLGEVSIEPFREAVAACLLVVDDLYDALVSEAQ</sequence>
<reference evidence="17 18" key="1">
    <citation type="submission" date="2019-01" db="EMBL/GenBank/DDBJ databases">
        <title>Complete genome sequence of Erythrobacter flavus KJ5.</title>
        <authorList>
            <person name="Kanesaki Y."/>
            <person name="Brotosudarmo T."/>
            <person name="Moriuchi R."/>
            <person name="Awai K."/>
        </authorList>
    </citation>
    <scope>NUCLEOTIDE SEQUENCE [LARGE SCALE GENOMIC DNA]</scope>
    <source>
        <strain evidence="17 18">KJ5</strain>
    </source>
</reference>
<evidence type="ECO:0000256" key="6">
    <source>
        <dbReference type="ARBA" id="ARBA00022692"/>
    </source>
</evidence>
<evidence type="ECO:0000313" key="17">
    <source>
        <dbReference type="EMBL" id="BBI21650.1"/>
    </source>
</evidence>
<evidence type="ECO:0000256" key="8">
    <source>
        <dbReference type="ARBA" id="ARBA00022840"/>
    </source>
</evidence>
<dbReference type="SMART" id="SM00448">
    <property type="entry name" value="REC"/>
    <property type="match status" value="1"/>
</dbReference>
<feature type="modified residue" description="4-aspartylphosphate" evidence="12">
    <location>
        <position position="362"/>
    </location>
</feature>
<dbReference type="CDD" id="cd00130">
    <property type="entry name" value="PAS"/>
    <property type="match status" value="1"/>
</dbReference>